<gene>
    <name evidence="1" type="ORF">J2W83_004135</name>
</gene>
<comment type="caution">
    <text evidence="1">The sequence shown here is derived from an EMBL/GenBank/DDBJ whole genome shotgun (WGS) entry which is preliminary data.</text>
</comment>
<evidence type="ECO:0000313" key="2">
    <source>
        <dbReference type="Proteomes" id="UP001259587"/>
    </source>
</evidence>
<dbReference type="Proteomes" id="UP001259587">
    <property type="component" value="Unassembled WGS sequence"/>
</dbReference>
<evidence type="ECO:0000313" key="1">
    <source>
        <dbReference type="EMBL" id="MDR6714499.1"/>
    </source>
</evidence>
<proteinExistence type="predicted"/>
<keyword evidence="2" id="KW-1185">Reference proteome</keyword>
<name>A0ACC6K7R5_9PSED</name>
<accession>A0ACC6K7R5</accession>
<reference evidence="1" key="1">
    <citation type="submission" date="2023-07" db="EMBL/GenBank/DDBJ databases">
        <title>Sorghum-associated microbial communities from plants grown in Nebraska, USA.</title>
        <authorList>
            <person name="Schachtman D."/>
        </authorList>
    </citation>
    <scope>NUCLEOTIDE SEQUENCE</scope>
    <source>
        <strain evidence="1">BE56</strain>
    </source>
</reference>
<protein>
    <submittedName>
        <fullName evidence="1">Uncharacterized protein</fullName>
    </submittedName>
</protein>
<organism evidence="1 2">
    <name type="scientific">Pseudomonas hunanensis</name>
    <dbReference type="NCBI Taxonomy" id="1247546"/>
    <lineage>
        <taxon>Bacteria</taxon>
        <taxon>Pseudomonadati</taxon>
        <taxon>Pseudomonadota</taxon>
        <taxon>Gammaproteobacteria</taxon>
        <taxon>Pseudomonadales</taxon>
        <taxon>Pseudomonadaceae</taxon>
        <taxon>Pseudomonas</taxon>
    </lineage>
</organism>
<dbReference type="EMBL" id="JAVDTH010000029">
    <property type="protein sequence ID" value="MDR6714499.1"/>
    <property type="molecule type" value="Genomic_DNA"/>
</dbReference>
<sequence>MGKEGKVVPLAAAIDRSARAHLPSLPILLLQVRDKAGLQLRQGLQALFDNADDGLFEMADRAVERVDQSLYFEAMRDLRLKRKSIERSFIDTFHAAFARLGQAELLPCPAFGQAAQGERAAVLNAMLARVQSRDGFALDQLGLRFQALLGQELELRRNPLGPERLCGYFLDAGRSLGVGPRVKLILLKLFERYVLRDLDLLYGEANQLLAAAGVLPALKPAPRRRADDRRLAERRAPERRATANEPDADHATHAFFTTLQALLAPARGRFSPRLHSVAVAQPISTADLLRLLSHLQNYVPATDEPDDFHLGQQLQQLLRRVSVRSGTHRHISDADEDLINLLGLVFDFIQADGNLSKNLRALLGRLHIPMLKVALLDKSLLSRANHPARRLLNEIGAAAIGWQDDEHGPRDSLQLRVERIVQRLLNDFTDDPQLFAELLAEFQAFNQEERRRNDLLEQRTRDAEEGRARTLEARQQVQQALNQRLRGRVLPEAVVQMLVQSWSQVLLLAWLKQGEDSVAWSDGLATMDALLASIVPPCGAQACQHLLEQVPGLLKALRDGLASIALESAAAREFFLQLEQLHLRACAAGNDQQAPPREVLVADEIVLTIADESACPGLLDEQSVLAQPVQRLRLGSWLEVTGAQVRLRCKLVARIDGSDRLVFANRGGIKVREWSSAGLAQALRRGEVRLLDDRLLFERALDSVLERLRNQAQ</sequence>